<dbReference type="SUPFAM" id="SSF56672">
    <property type="entry name" value="DNA/RNA polymerases"/>
    <property type="match status" value="1"/>
</dbReference>
<dbReference type="Pfam" id="PF00078">
    <property type="entry name" value="RVT_1"/>
    <property type="match status" value="1"/>
</dbReference>
<organism evidence="3 4">
    <name type="scientific">Periplaneta americana</name>
    <name type="common">American cockroach</name>
    <name type="synonym">Blatta americana</name>
    <dbReference type="NCBI Taxonomy" id="6978"/>
    <lineage>
        <taxon>Eukaryota</taxon>
        <taxon>Metazoa</taxon>
        <taxon>Ecdysozoa</taxon>
        <taxon>Arthropoda</taxon>
        <taxon>Hexapoda</taxon>
        <taxon>Insecta</taxon>
        <taxon>Pterygota</taxon>
        <taxon>Neoptera</taxon>
        <taxon>Polyneoptera</taxon>
        <taxon>Dictyoptera</taxon>
        <taxon>Blattodea</taxon>
        <taxon>Blattoidea</taxon>
        <taxon>Blattidae</taxon>
        <taxon>Blattinae</taxon>
        <taxon>Periplaneta</taxon>
    </lineage>
</organism>
<keyword evidence="4" id="KW-1185">Reference proteome</keyword>
<feature type="region of interest" description="Disordered" evidence="1">
    <location>
        <begin position="61"/>
        <end position="87"/>
    </location>
</feature>
<comment type="caution">
    <text evidence="3">The sequence shown here is derived from an EMBL/GenBank/DDBJ whole genome shotgun (WGS) entry which is preliminary data.</text>
</comment>
<name>A0ABQ8S543_PERAM</name>
<feature type="compositionally biased region" description="Polar residues" evidence="1">
    <location>
        <begin position="61"/>
        <end position="74"/>
    </location>
</feature>
<dbReference type="PROSITE" id="PS50878">
    <property type="entry name" value="RT_POL"/>
    <property type="match status" value="1"/>
</dbReference>
<feature type="compositionally biased region" description="Low complexity" evidence="1">
    <location>
        <begin position="75"/>
        <end position="87"/>
    </location>
</feature>
<reference evidence="3 4" key="1">
    <citation type="journal article" date="2022" name="Allergy">
        <title>Genome assembly and annotation of Periplaneta americana reveal a comprehensive cockroach allergen profile.</title>
        <authorList>
            <person name="Wang L."/>
            <person name="Xiong Q."/>
            <person name="Saelim N."/>
            <person name="Wang L."/>
            <person name="Nong W."/>
            <person name="Wan A.T."/>
            <person name="Shi M."/>
            <person name="Liu X."/>
            <person name="Cao Q."/>
            <person name="Hui J.H.L."/>
            <person name="Sookrung N."/>
            <person name="Leung T.F."/>
            <person name="Tungtrongchitr A."/>
            <person name="Tsui S.K.W."/>
        </authorList>
    </citation>
    <scope>NUCLEOTIDE SEQUENCE [LARGE SCALE GENOMIC DNA]</scope>
    <source>
        <strain evidence="3">PWHHKU_190912</strain>
    </source>
</reference>
<evidence type="ECO:0000313" key="3">
    <source>
        <dbReference type="EMBL" id="KAJ4429048.1"/>
    </source>
</evidence>
<gene>
    <name evidence="3" type="ORF">ANN_26044</name>
</gene>
<accession>A0ABQ8S543</accession>
<protein>
    <recommendedName>
        <fullName evidence="2">Reverse transcriptase domain-containing protein</fullName>
    </recommendedName>
</protein>
<evidence type="ECO:0000313" key="4">
    <source>
        <dbReference type="Proteomes" id="UP001148838"/>
    </source>
</evidence>
<proteinExistence type="predicted"/>
<feature type="domain" description="Reverse transcriptase" evidence="2">
    <location>
        <begin position="234"/>
        <end position="420"/>
    </location>
</feature>
<feature type="region of interest" description="Disordered" evidence="1">
    <location>
        <begin position="1"/>
        <end position="42"/>
    </location>
</feature>
<dbReference type="InterPro" id="IPR000477">
    <property type="entry name" value="RT_dom"/>
</dbReference>
<dbReference type="Proteomes" id="UP001148838">
    <property type="component" value="Unassembled WGS sequence"/>
</dbReference>
<dbReference type="EMBL" id="JAJSOF020000036">
    <property type="protein sequence ID" value="KAJ4429048.1"/>
    <property type="molecule type" value="Genomic_DNA"/>
</dbReference>
<sequence>MSDTHYTGHARCPQFPKSDAANEPTTHIPIQPLPTPASIKKPSEIFPALPTTMNYARAATNSNSQAGTTTTKVPQTDNQDSNTTSSTLTVPTSEIAKYITEALVIAENYIEKRLNEIQEQLAIFTTTSKLHIFKNHLQSIHASQHEPSFDANNYTRITNHIQTNSQLYTPLARIEPHITNNPPTLLTSDITTNEVSAAIYRTRNTAAGPDNIPNILFKHYPNNAVEFLAALYTASFRLGALPPRWKHAHILLFPKPGKDLTNVNNYRPISLTLTICKLLERILNRRLQLHIDDAELIPNTQAGFNPHINIVDQLLKILTHIELARAGQTAAIVALDLQRAFDTVWHDGLRYKLTDIRLPPQIIRWISDLLNNRTAQVKINHQLSEHLTINRGVPQELCYCPSYTIYFWVTFRYHDRLMFD</sequence>
<dbReference type="InterPro" id="IPR043502">
    <property type="entry name" value="DNA/RNA_pol_sf"/>
</dbReference>
<evidence type="ECO:0000259" key="2">
    <source>
        <dbReference type="PROSITE" id="PS50878"/>
    </source>
</evidence>
<evidence type="ECO:0000256" key="1">
    <source>
        <dbReference type="SAM" id="MobiDB-lite"/>
    </source>
</evidence>
<dbReference type="PANTHER" id="PTHR19446">
    <property type="entry name" value="REVERSE TRANSCRIPTASES"/>
    <property type="match status" value="1"/>
</dbReference>